<dbReference type="GO" id="GO:0016853">
    <property type="term" value="F:isomerase activity"/>
    <property type="evidence" value="ECO:0007669"/>
    <property type="project" value="UniProtKB-KW"/>
</dbReference>
<keyword evidence="3" id="KW-1185">Reference proteome</keyword>
<evidence type="ECO:0000313" key="2">
    <source>
        <dbReference type="EMBL" id="TDQ53907.1"/>
    </source>
</evidence>
<proteinExistence type="predicted"/>
<dbReference type="InterPro" id="IPR037401">
    <property type="entry name" value="SnoaL-like"/>
</dbReference>
<feature type="domain" description="SnoaL-like" evidence="1">
    <location>
        <begin position="28"/>
        <end position="129"/>
    </location>
</feature>
<dbReference type="AlphaFoldDB" id="A0A4R6V641"/>
<evidence type="ECO:0000259" key="1">
    <source>
        <dbReference type="Pfam" id="PF12680"/>
    </source>
</evidence>
<gene>
    <name evidence="2" type="ORF">EV188_10651</name>
</gene>
<dbReference type="SUPFAM" id="SSF54427">
    <property type="entry name" value="NTF2-like"/>
    <property type="match status" value="1"/>
</dbReference>
<organism evidence="2 3">
    <name type="scientific">Actinomycetospora succinea</name>
    <dbReference type="NCBI Taxonomy" id="663603"/>
    <lineage>
        <taxon>Bacteria</taxon>
        <taxon>Bacillati</taxon>
        <taxon>Actinomycetota</taxon>
        <taxon>Actinomycetes</taxon>
        <taxon>Pseudonocardiales</taxon>
        <taxon>Pseudonocardiaceae</taxon>
        <taxon>Actinomycetospora</taxon>
    </lineage>
</organism>
<accession>A0A4R6V641</accession>
<reference evidence="2 3" key="1">
    <citation type="submission" date="2019-03" db="EMBL/GenBank/DDBJ databases">
        <title>Genomic Encyclopedia of Type Strains, Phase IV (KMG-IV): sequencing the most valuable type-strain genomes for metagenomic binning, comparative biology and taxonomic classification.</title>
        <authorList>
            <person name="Goeker M."/>
        </authorList>
    </citation>
    <scope>NUCLEOTIDE SEQUENCE [LARGE SCALE GENOMIC DNA]</scope>
    <source>
        <strain evidence="2 3">DSM 45775</strain>
    </source>
</reference>
<dbReference type="EMBL" id="SNYO01000006">
    <property type="protein sequence ID" value="TDQ53907.1"/>
    <property type="molecule type" value="Genomic_DNA"/>
</dbReference>
<dbReference type="Gene3D" id="3.10.450.50">
    <property type="match status" value="1"/>
</dbReference>
<sequence>MTRLEVLPPDARALEVAQAAFAGLQRGAATGEWGDFVALLADDVRIMIPVPSTEPGAPEGVLRGKATAEAMFGSHHEEQVRGARLEGHRVAANGPLVVVEARVEGNLGGEDVANHFVFVFEVRDGLIASMYEYASWTAKSDESGWGDPSFARDAFDAPVLPGPVPA</sequence>
<dbReference type="Pfam" id="PF12680">
    <property type="entry name" value="SnoaL_2"/>
    <property type="match status" value="1"/>
</dbReference>
<dbReference type="InterPro" id="IPR032710">
    <property type="entry name" value="NTF2-like_dom_sf"/>
</dbReference>
<dbReference type="RefSeq" id="WP_166659991.1">
    <property type="nucleotide sequence ID" value="NZ_BAABHR010000043.1"/>
</dbReference>
<comment type="caution">
    <text evidence="2">The sequence shown here is derived from an EMBL/GenBank/DDBJ whole genome shotgun (WGS) entry which is preliminary data.</text>
</comment>
<protein>
    <submittedName>
        <fullName evidence="2">Ketosteroid isomerase-like protein</fullName>
    </submittedName>
</protein>
<keyword evidence="2" id="KW-0413">Isomerase</keyword>
<evidence type="ECO:0000313" key="3">
    <source>
        <dbReference type="Proteomes" id="UP000295705"/>
    </source>
</evidence>
<name>A0A4R6V641_9PSEU</name>
<dbReference type="Proteomes" id="UP000295705">
    <property type="component" value="Unassembled WGS sequence"/>
</dbReference>